<dbReference type="Pfam" id="PF02684">
    <property type="entry name" value="LpxB"/>
    <property type="match status" value="1"/>
</dbReference>
<evidence type="ECO:0000256" key="3">
    <source>
        <dbReference type="ARBA" id="ARBA00020902"/>
    </source>
</evidence>
<comment type="function">
    <text evidence="1 10">Condensation of UDP-2,3-diacylglucosamine and 2,3-diacylglucosamine-1-phosphate to form lipid A disaccharide, a precursor of lipid A, a phosphorylated glycolipid that anchors the lipopolysaccharide to the outer membrane of the cell.</text>
</comment>
<dbReference type="SUPFAM" id="SSF53756">
    <property type="entry name" value="UDP-Glycosyltransferase/glycogen phosphorylase"/>
    <property type="match status" value="1"/>
</dbReference>
<comment type="caution">
    <text evidence="11">The sequence shown here is derived from an EMBL/GenBank/DDBJ whole genome shotgun (WGS) entry which is preliminary data.</text>
</comment>
<evidence type="ECO:0000256" key="8">
    <source>
        <dbReference type="ARBA" id="ARBA00023098"/>
    </source>
</evidence>
<proteinExistence type="inferred from homology"/>
<comment type="pathway">
    <text evidence="10">Bacterial outer membrane biogenesis; LPS lipid A biosynthesis.</text>
</comment>
<name>A0A3S3RT61_9BACT</name>
<comment type="catalytic activity">
    <reaction evidence="9 10">
        <text>a lipid X + a UDP-2-N,3-O-bis[(3R)-3-hydroxyacyl]-alpha-D-glucosamine = a lipid A disaccharide + UDP + H(+)</text>
        <dbReference type="Rhea" id="RHEA:67828"/>
        <dbReference type="ChEBI" id="CHEBI:15378"/>
        <dbReference type="ChEBI" id="CHEBI:58223"/>
        <dbReference type="ChEBI" id="CHEBI:137748"/>
        <dbReference type="ChEBI" id="CHEBI:176338"/>
        <dbReference type="ChEBI" id="CHEBI:176343"/>
        <dbReference type="EC" id="2.4.1.182"/>
    </reaction>
</comment>
<keyword evidence="7 10" id="KW-0808">Transferase</keyword>
<evidence type="ECO:0000256" key="5">
    <source>
        <dbReference type="ARBA" id="ARBA00022556"/>
    </source>
</evidence>
<sequence length="396" mass="43753">MTTHIMIVAGEASGDMHGARLVEAMQAMQPDLSFSGIGGKELTAAGVEMLFDASKLAVVGITEVLSHLGDILAARKTLIRRMQAKKPVLLILIDYPDFNLLLAAKAKKLGIPVFYYVSPQVWAWRSGRVKKIDRLTDRIGVILPFEKDFYAARGVEVDFVGHPLKDTVSRDKVACKEEFLRIHNLSSDPKTRIIGLLPGSRTKEIRSLLPDFLAAARILVSKDQDKKWLFLLPRASTVSEELLLESGLAACRAAGEDRLDIHVLTDNRYDLMAACDAVVAASGTVTLELAILGIPTLTTYRLSPRTYRLGRLLIRHIRHFSLVNLIADQEVIPELLQDAVTPVAIAEHLQVMVNDRTYRKKIIRGLALVTEKLGPPGCAQRAAKLAFICMDRDASF</sequence>
<evidence type="ECO:0000256" key="7">
    <source>
        <dbReference type="ARBA" id="ARBA00022679"/>
    </source>
</evidence>
<dbReference type="PANTHER" id="PTHR30372:SF4">
    <property type="entry name" value="LIPID-A-DISACCHARIDE SYNTHASE, MITOCHONDRIAL-RELATED"/>
    <property type="match status" value="1"/>
</dbReference>
<evidence type="ECO:0000313" key="11">
    <source>
        <dbReference type="EMBL" id="RWX47404.1"/>
    </source>
</evidence>
<dbReference type="PANTHER" id="PTHR30372">
    <property type="entry name" value="LIPID-A-DISACCHARIDE SYNTHASE"/>
    <property type="match status" value="1"/>
</dbReference>
<dbReference type="GO" id="GO:0008915">
    <property type="term" value="F:lipid-A-disaccharide synthase activity"/>
    <property type="evidence" value="ECO:0007669"/>
    <property type="project" value="UniProtKB-UniRule"/>
</dbReference>
<dbReference type="AlphaFoldDB" id="A0A3S3RT61"/>
<dbReference type="NCBIfam" id="TIGR00215">
    <property type="entry name" value="lpxB"/>
    <property type="match status" value="1"/>
</dbReference>
<keyword evidence="5 10" id="KW-0441">Lipid A biosynthesis</keyword>
<dbReference type="InterPro" id="IPR003835">
    <property type="entry name" value="Glyco_trans_19"/>
</dbReference>
<organism evidence="11 12">
    <name type="scientific">Candidatus Electrothrix aarhusensis</name>
    <dbReference type="NCBI Taxonomy" id="1859131"/>
    <lineage>
        <taxon>Bacteria</taxon>
        <taxon>Pseudomonadati</taxon>
        <taxon>Thermodesulfobacteriota</taxon>
        <taxon>Desulfobulbia</taxon>
        <taxon>Desulfobulbales</taxon>
        <taxon>Desulfobulbaceae</taxon>
        <taxon>Candidatus Electrothrix</taxon>
    </lineage>
</organism>
<keyword evidence="12" id="KW-1185">Reference proteome</keyword>
<dbReference type="EMBL" id="MTKO01000034">
    <property type="protein sequence ID" value="RWX47404.1"/>
    <property type="molecule type" value="Genomic_DNA"/>
</dbReference>
<evidence type="ECO:0000256" key="2">
    <source>
        <dbReference type="ARBA" id="ARBA00012687"/>
    </source>
</evidence>
<keyword evidence="4 10" id="KW-0444">Lipid biosynthesis</keyword>
<protein>
    <recommendedName>
        <fullName evidence="3 10">Lipid-A-disaccharide synthase</fullName>
        <ecNumber evidence="2 10">2.4.1.182</ecNumber>
    </recommendedName>
</protein>
<gene>
    <name evidence="10" type="primary">lpxB</name>
    <name evidence="11" type="ORF">H206_01023</name>
</gene>
<comment type="similarity">
    <text evidence="10">Belongs to the LpxB family.</text>
</comment>
<dbReference type="GO" id="GO:0009245">
    <property type="term" value="P:lipid A biosynthetic process"/>
    <property type="evidence" value="ECO:0007669"/>
    <property type="project" value="UniProtKB-UniRule"/>
</dbReference>
<reference evidence="11 12" key="1">
    <citation type="submission" date="2017-01" db="EMBL/GenBank/DDBJ databases">
        <title>The cable genome- insights into the physiology and evolution of filamentous bacteria capable of sulfide oxidation via long distance electron transfer.</title>
        <authorList>
            <person name="Schreiber L."/>
            <person name="Bjerg J.T."/>
            <person name="Boggild A."/>
            <person name="Van De Vossenberg J."/>
            <person name="Meysman F."/>
            <person name="Nielsen L.P."/>
            <person name="Schramm A."/>
            <person name="Kjeldsen K.U."/>
        </authorList>
    </citation>
    <scope>NUCLEOTIDE SEQUENCE [LARGE SCALE GENOMIC DNA]</scope>
    <source>
        <strain evidence="11">MCF</strain>
    </source>
</reference>
<evidence type="ECO:0000256" key="9">
    <source>
        <dbReference type="ARBA" id="ARBA00048975"/>
    </source>
</evidence>
<evidence type="ECO:0000256" key="1">
    <source>
        <dbReference type="ARBA" id="ARBA00002056"/>
    </source>
</evidence>
<dbReference type="EC" id="2.4.1.182" evidence="2 10"/>
<dbReference type="Gene3D" id="3.40.50.2000">
    <property type="entry name" value="Glycogen Phosphorylase B"/>
    <property type="match status" value="1"/>
</dbReference>
<dbReference type="UniPathway" id="UPA00973"/>
<dbReference type="GO" id="GO:0005543">
    <property type="term" value="F:phospholipid binding"/>
    <property type="evidence" value="ECO:0007669"/>
    <property type="project" value="TreeGrafter"/>
</dbReference>
<evidence type="ECO:0000313" key="12">
    <source>
        <dbReference type="Proteomes" id="UP000287853"/>
    </source>
</evidence>
<evidence type="ECO:0000256" key="10">
    <source>
        <dbReference type="HAMAP-Rule" id="MF_00392"/>
    </source>
</evidence>
<keyword evidence="6 10" id="KW-0328">Glycosyltransferase</keyword>
<accession>A0A3S3RT61</accession>
<dbReference type="Proteomes" id="UP000287853">
    <property type="component" value="Unassembled WGS sequence"/>
</dbReference>
<evidence type="ECO:0000256" key="6">
    <source>
        <dbReference type="ARBA" id="ARBA00022676"/>
    </source>
</evidence>
<evidence type="ECO:0000256" key="4">
    <source>
        <dbReference type="ARBA" id="ARBA00022516"/>
    </source>
</evidence>
<dbReference type="GO" id="GO:0016020">
    <property type="term" value="C:membrane"/>
    <property type="evidence" value="ECO:0007669"/>
    <property type="project" value="GOC"/>
</dbReference>
<dbReference type="HAMAP" id="MF_00392">
    <property type="entry name" value="LpxB"/>
    <property type="match status" value="1"/>
</dbReference>
<keyword evidence="8 10" id="KW-0443">Lipid metabolism</keyword>